<dbReference type="EMBL" id="QGNW01000003">
    <property type="protein sequence ID" value="RVX22577.1"/>
    <property type="molecule type" value="Genomic_DNA"/>
</dbReference>
<comment type="caution">
    <text evidence="1">The sequence shown here is derived from an EMBL/GenBank/DDBJ whole genome shotgun (WGS) entry which is preliminary data.</text>
</comment>
<evidence type="ECO:0000313" key="2">
    <source>
        <dbReference type="Proteomes" id="UP000288805"/>
    </source>
</evidence>
<evidence type="ECO:0000313" key="1">
    <source>
        <dbReference type="EMBL" id="RVX22577.1"/>
    </source>
</evidence>
<reference evidence="1 2" key="1">
    <citation type="journal article" date="2018" name="PLoS Genet.">
        <title>Population sequencing reveals clonal diversity and ancestral inbreeding in the grapevine cultivar Chardonnay.</title>
        <authorList>
            <person name="Roach M.J."/>
            <person name="Johnson D.L."/>
            <person name="Bohlmann J."/>
            <person name="van Vuuren H.J."/>
            <person name="Jones S.J."/>
            <person name="Pretorius I.S."/>
            <person name="Schmidt S.A."/>
            <person name="Borneman A.R."/>
        </authorList>
    </citation>
    <scope>NUCLEOTIDE SEQUENCE [LARGE SCALE GENOMIC DNA]</scope>
    <source>
        <strain evidence="2">cv. Chardonnay</strain>
        <tissue evidence="1">Leaf</tissue>
    </source>
</reference>
<proteinExistence type="predicted"/>
<gene>
    <name evidence="1" type="ORF">CK203_012520</name>
</gene>
<sequence>MSHKWCSPQFFCFGCYHLQIYALKALVRSFLPHRGTHVKRQINDLLDIMSEMLPKGDISYDTGSWFHRLELGV</sequence>
<organism evidence="1 2">
    <name type="scientific">Vitis vinifera</name>
    <name type="common">Grape</name>
    <dbReference type="NCBI Taxonomy" id="29760"/>
    <lineage>
        <taxon>Eukaryota</taxon>
        <taxon>Viridiplantae</taxon>
        <taxon>Streptophyta</taxon>
        <taxon>Embryophyta</taxon>
        <taxon>Tracheophyta</taxon>
        <taxon>Spermatophyta</taxon>
        <taxon>Magnoliopsida</taxon>
        <taxon>eudicotyledons</taxon>
        <taxon>Gunneridae</taxon>
        <taxon>Pentapetalae</taxon>
        <taxon>rosids</taxon>
        <taxon>Vitales</taxon>
        <taxon>Vitaceae</taxon>
        <taxon>Viteae</taxon>
        <taxon>Vitis</taxon>
    </lineage>
</organism>
<accession>A0A438KN12</accession>
<dbReference type="AlphaFoldDB" id="A0A438KN12"/>
<protein>
    <submittedName>
        <fullName evidence="1">Uncharacterized protein</fullName>
    </submittedName>
</protein>
<dbReference type="Proteomes" id="UP000288805">
    <property type="component" value="Unassembled WGS sequence"/>
</dbReference>
<name>A0A438KN12_VITVI</name>